<feature type="region of interest" description="Disordered" evidence="1">
    <location>
        <begin position="23"/>
        <end position="45"/>
    </location>
</feature>
<reference evidence="2 3" key="1">
    <citation type="journal article" date="2020" name="Genomics">
        <title>Complete, high-quality genomes from long-read metagenomic sequencing of two wolf lichen thalli reveals enigmatic genome architecture.</title>
        <authorList>
            <person name="McKenzie S.K."/>
            <person name="Walston R.F."/>
            <person name="Allen J.L."/>
        </authorList>
    </citation>
    <scope>NUCLEOTIDE SEQUENCE [LARGE SCALE GENOMIC DNA]</scope>
    <source>
        <strain evidence="2">WasteWater2</strain>
    </source>
</reference>
<dbReference type="PANTHER" id="PTHR34144:SF5">
    <property type="entry name" value="ALPHA-1,3-MANNOSYLTRANSFERASE CMT1"/>
    <property type="match status" value="1"/>
</dbReference>
<dbReference type="InterPro" id="IPR021047">
    <property type="entry name" value="Mannosyltransferase_CMT1"/>
</dbReference>
<comment type="caution">
    <text evidence="2">The sequence shown here is derived from an EMBL/GenBank/DDBJ whole genome shotgun (WGS) entry which is preliminary data.</text>
</comment>
<proteinExistence type="predicted"/>
<dbReference type="EMBL" id="JACCJC010000017">
    <property type="protein sequence ID" value="KAF6236755.1"/>
    <property type="molecule type" value="Genomic_DNA"/>
</dbReference>
<sequence>MPLLMGVATIVRIVYVRLSRGPPRPYQDSHGGSRSTEADHEGPLEPEPIPVDTLLSFLLVLLDHSDEIKDLEEALCAHSFQAAVQAIHLGASFSSNSLQMHNIALDGDTDGCRFDVDFRQFQTSHATLLGSFEHFHFKQHKDIAKELNLADAIIIVAPGPMAAKDSKFDGCFMSEANGPGQAHAYDWRKLRFFATWVGHNIGARYPADMEIASMRRLMKLHVSSLSRHSALQSCSKVKGIESEPVRTGKETETTLGPVLEDDYIQQWQNGTKAHDMDALSPGEVAKCLREIMGEANSTAWRIQCSASIAARYDSLQVTTEHDGRIQYLFALDLYQTIPVLPTLLGSIIQTIRFLGPKRCAVSFVEGRSTDGTYQVLAALRDEVERLGAVFYMSTSDVSPQDGKQDRFEGLAFLRNLALAPLVMEKAKFSPDAQVIFLNDVYLCPHDILELLYQQNMQHATMTCGMDWSHGGAIFYDIYVARSIVGETFWQIAQDGGWQFSDNLFWADRQTRAQYLQRQPFQVYACWNGGAVISARPIMERRIRFRRNVEAECYMGEPTLFAKDLWRLGLGRIQVVPTVNVGYDNRTDEAKDLHGRVEDPLNMTSGDLQTELVQWQESPPSLVKCMAQFHEPYWVPST</sequence>
<accession>A0A8H6L5V2</accession>
<evidence type="ECO:0000313" key="2">
    <source>
        <dbReference type="EMBL" id="KAF6236755.1"/>
    </source>
</evidence>
<dbReference type="GeneID" id="59286710"/>
<protein>
    <recommendedName>
        <fullName evidence="4">Alpha-1,3-mannosyltransferase CMT1</fullName>
    </recommendedName>
</protein>
<dbReference type="PANTHER" id="PTHR34144">
    <property type="entry name" value="CHROMOSOME 8, WHOLE GENOME SHOTGUN SEQUENCE"/>
    <property type="match status" value="1"/>
</dbReference>
<organism evidence="2 3">
    <name type="scientific">Letharia columbiana</name>
    <dbReference type="NCBI Taxonomy" id="112416"/>
    <lineage>
        <taxon>Eukaryota</taxon>
        <taxon>Fungi</taxon>
        <taxon>Dikarya</taxon>
        <taxon>Ascomycota</taxon>
        <taxon>Pezizomycotina</taxon>
        <taxon>Lecanoromycetes</taxon>
        <taxon>OSLEUM clade</taxon>
        <taxon>Lecanoromycetidae</taxon>
        <taxon>Lecanorales</taxon>
        <taxon>Lecanorineae</taxon>
        <taxon>Parmeliaceae</taxon>
        <taxon>Letharia</taxon>
    </lineage>
</organism>
<dbReference type="Pfam" id="PF11735">
    <property type="entry name" value="CAP59_mtransfer"/>
    <property type="match status" value="1"/>
</dbReference>
<evidence type="ECO:0008006" key="4">
    <source>
        <dbReference type="Google" id="ProtNLM"/>
    </source>
</evidence>
<dbReference type="RefSeq" id="XP_037166088.1">
    <property type="nucleotide sequence ID" value="XM_037306964.1"/>
</dbReference>
<keyword evidence="3" id="KW-1185">Reference proteome</keyword>
<dbReference type="AlphaFoldDB" id="A0A8H6L5V2"/>
<evidence type="ECO:0000313" key="3">
    <source>
        <dbReference type="Proteomes" id="UP000578531"/>
    </source>
</evidence>
<dbReference type="Proteomes" id="UP000578531">
    <property type="component" value="Unassembled WGS sequence"/>
</dbReference>
<name>A0A8H6L5V2_9LECA</name>
<dbReference type="OrthoDB" id="262547at2759"/>
<evidence type="ECO:0000256" key="1">
    <source>
        <dbReference type="SAM" id="MobiDB-lite"/>
    </source>
</evidence>
<gene>
    <name evidence="2" type="ORF">HO173_005046</name>
</gene>